<protein>
    <submittedName>
        <fullName evidence="1">Uncharacterized protein</fullName>
    </submittedName>
</protein>
<reference evidence="2" key="1">
    <citation type="journal article" date="2019" name="Int. J. Syst. Evol. Microbiol.">
        <title>The Global Catalogue of Microorganisms (GCM) 10K type strain sequencing project: providing services to taxonomists for standard genome sequencing and annotation.</title>
        <authorList>
            <consortium name="The Broad Institute Genomics Platform"/>
            <consortium name="The Broad Institute Genome Sequencing Center for Infectious Disease"/>
            <person name="Wu L."/>
            <person name="Ma J."/>
        </authorList>
    </citation>
    <scope>NUCLEOTIDE SEQUENCE [LARGE SCALE GENOMIC DNA]</scope>
    <source>
        <strain evidence="2">CGMCC 1.15399</strain>
    </source>
</reference>
<dbReference type="EMBL" id="JBHUCM010000070">
    <property type="protein sequence ID" value="MFD1546996.1"/>
    <property type="molecule type" value="Genomic_DNA"/>
</dbReference>
<dbReference type="RefSeq" id="WP_219536597.1">
    <property type="nucleotide sequence ID" value="NZ_JAHKRM010000031.1"/>
</dbReference>
<proteinExistence type="predicted"/>
<accession>A0ABW4GVW6</accession>
<name>A0ABW4GVW6_9ACTN</name>
<evidence type="ECO:0000313" key="2">
    <source>
        <dbReference type="Proteomes" id="UP001597097"/>
    </source>
</evidence>
<organism evidence="1 2">
    <name type="scientific">Nonomuraea guangzhouensis</name>
    <dbReference type="NCBI Taxonomy" id="1291555"/>
    <lineage>
        <taxon>Bacteria</taxon>
        <taxon>Bacillati</taxon>
        <taxon>Actinomycetota</taxon>
        <taxon>Actinomycetes</taxon>
        <taxon>Streptosporangiales</taxon>
        <taxon>Streptosporangiaceae</taxon>
        <taxon>Nonomuraea</taxon>
    </lineage>
</organism>
<keyword evidence="2" id="KW-1185">Reference proteome</keyword>
<sequence>MEPTRVDLHNWPHDCGAGGWVMPHGDPIDRWEVIRVHARYVAPRVEAGTVDEQGRRLKMRFEAHAYLVDLDGSFSGLPDYERVLLHQEPPGNCWYIKAVDDDYLERIDRYKVG</sequence>
<comment type="caution">
    <text evidence="1">The sequence shown here is derived from an EMBL/GenBank/DDBJ whole genome shotgun (WGS) entry which is preliminary data.</text>
</comment>
<evidence type="ECO:0000313" key="1">
    <source>
        <dbReference type="EMBL" id="MFD1546996.1"/>
    </source>
</evidence>
<dbReference type="Proteomes" id="UP001597097">
    <property type="component" value="Unassembled WGS sequence"/>
</dbReference>
<gene>
    <name evidence="1" type="ORF">ACFSJ0_58860</name>
</gene>